<protein>
    <submittedName>
        <fullName evidence="1">Uncharacterized protein</fullName>
    </submittedName>
</protein>
<dbReference type="EMBL" id="FRYK01000005">
    <property type="protein sequence ID" value="SHO74037.1"/>
    <property type="molecule type" value="Genomic_DNA"/>
</dbReference>
<sequence>MLYIWNTHKRWNLVHPIQQVKFELILAFQNMNRTTKRVCIYPKDIQMITGKSYRQSTRILNETRKLFRKPAKSRVSVEEFCTYTGLNYEHVSKVILD</sequence>
<evidence type="ECO:0000313" key="2">
    <source>
        <dbReference type="Proteomes" id="UP000184611"/>
    </source>
</evidence>
<gene>
    <name evidence="1" type="ORF">SAMN05443547_2417</name>
</gene>
<keyword evidence="2" id="KW-1185">Reference proteome</keyword>
<name>A0A1M7ZZH9_9FLAO</name>
<accession>A0A1M7ZZH9</accession>
<evidence type="ECO:0000313" key="1">
    <source>
        <dbReference type="EMBL" id="SHO74037.1"/>
    </source>
</evidence>
<dbReference type="AlphaFoldDB" id="A0A1M7ZZH9"/>
<reference evidence="2" key="1">
    <citation type="submission" date="2016-12" db="EMBL/GenBank/DDBJ databases">
        <authorList>
            <person name="Varghese N."/>
            <person name="Submissions S."/>
        </authorList>
    </citation>
    <scope>NUCLEOTIDE SEQUENCE [LARGE SCALE GENOMIC DNA]</scope>
    <source>
        <strain evidence="2">DSM 18830</strain>
    </source>
</reference>
<dbReference type="Proteomes" id="UP000184611">
    <property type="component" value="Unassembled WGS sequence"/>
</dbReference>
<organism evidence="1 2">
    <name type="scientific">Flavobacterium cucumis</name>
    <dbReference type="NCBI Taxonomy" id="416016"/>
    <lineage>
        <taxon>Bacteria</taxon>
        <taxon>Pseudomonadati</taxon>
        <taxon>Bacteroidota</taxon>
        <taxon>Flavobacteriia</taxon>
        <taxon>Flavobacteriales</taxon>
        <taxon>Flavobacteriaceae</taxon>
        <taxon>Flavobacterium</taxon>
    </lineage>
</organism>
<dbReference type="STRING" id="416016.SAMN05443547_2417"/>
<proteinExistence type="predicted"/>